<dbReference type="AlphaFoldDB" id="A0A229WE65"/>
<protein>
    <submittedName>
        <fullName evidence="2">Uncharacterized protein</fullName>
    </submittedName>
</protein>
<name>A0A229WE65_ASPFM</name>
<comment type="caution">
    <text evidence="2">The sequence shown here is derived from an EMBL/GenBank/DDBJ whole genome shotgun (WGS) entry which is preliminary data.</text>
</comment>
<reference evidence="2" key="1">
    <citation type="submission" date="2021-08" db="EMBL/GenBank/DDBJ databases">
        <title>Global Aspergillus fumigatus from environmental and clinical sources.</title>
        <authorList>
            <person name="Barber A."/>
            <person name="Sae-Ong T."/>
        </authorList>
    </citation>
    <scope>NUCLEOTIDE SEQUENCE</scope>
    <source>
        <strain evidence="2">NRZ-2016-071</strain>
    </source>
</reference>
<proteinExistence type="predicted"/>
<organism evidence="2 3">
    <name type="scientific">Aspergillus fumigatus</name>
    <name type="common">Neosartorya fumigata</name>
    <dbReference type="NCBI Taxonomy" id="746128"/>
    <lineage>
        <taxon>Eukaryota</taxon>
        <taxon>Fungi</taxon>
        <taxon>Dikarya</taxon>
        <taxon>Ascomycota</taxon>
        <taxon>Pezizomycotina</taxon>
        <taxon>Eurotiomycetes</taxon>
        <taxon>Eurotiomycetidae</taxon>
        <taxon>Eurotiales</taxon>
        <taxon>Aspergillaceae</taxon>
        <taxon>Aspergillus</taxon>
        <taxon>Aspergillus subgen. Fumigati</taxon>
    </lineage>
</organism>
<sequence>MASLVRSISHARRSPPTRSVSIEPSDRDEHARKRRRVNDVETAGIGESADQSDTSTASIISTSNLGARDRDIEPVEQIDLTEVEGSAALAKALAKQREDAVRAQESLHQGTGRTVLTSYKCPVCMDTPVDATSTVCAKNSGQTRQEKALAALVLSVESL</sequence>
<dbReference type="EMBL" id="JAIBSC010000074">
    <property type="protein sequence ID" value="KAH1900610.1"/>
    <property type="molecule type" value="Genomic_DNA"/>
</dbReference>
<gene>
    <name evidence="2" type="ORF">KXV57_008420</name>
</gene>
<feature type="region of interest" description="Disordered" evidence="1">
    <location>
        <begin position="1"/>
        <end position="71"/>
    </location>
</feature>
<evidence type="ECO:0000313" key="3">
    <source>
        <dbReference type="Proteomes" id="UP000813423"/>
    </source>
</evidence>
<dbReference type="Proteomes" id="UP000813423">
    <property type="component" value="Unassembled WGS sequence"/>
</dbReference>
<feature type="compositionally biased region" description="Low complexity" evidence="1">
    <location>
        <begin position="52"/>
        <end position="63"/>
    </location>
</feature>
<dbReference type="OMA" id="RDQYARK"/>
<evidence type="ECO:0000256" key="1">
    <source>
        <dbReference type="SAM" id="MobiDB-lite"/>
    </source>
</evidence>
<evidence type="ECO:0000313" key="2">
    <source>
        <dbReference type="EMBL" id="KAH1900610.1"/>
    </source>
</evidence>
<accession>A0A229WE65</accession>